<name>A0A6L2KGN3_TANCI</name>
<accession>A0A6L2KGN3</accession>
<dbReference type="AlphaFoldDB" id="A0A6L2KGN3"/>
<comment type="caution">
    <text evidence="1">The sequence shown here is derived from an EMBL/GenBank/DDBJ whole genome shotgun (WGS) entry which is preliminary data.</text>
</comment>
<sequence length="154" mass="16807">MLQTKPFCWSFIDPWYGSLTCRIKERELQGAFFRRGNQYAVIKEVSEQPDVSLFGGLANGNVSAARVGPSNGVTQDYMGVMSSHFLCQYSAIFGARGKGIVGCGSGGVVGLSNTSHWNDVCRNSLISQSLIFTHISWNDLDMEGFVSIDASGFF</sequence>
<dbReference type="EMBL" id="BKCJ010002451">
    <property type="protein sequence ID" value="GEU48653.1"/>
    <property type="molecule type" value="Genomic_DNA"/>
</dbReference>
<protein>
    <submittedName>
        <fullName evidence="1">Uncharacterized protein</fullName>
    </submittedName>
</protein>
<proteinExistence type="predicted"/>
<gene>
    <name evidence="1" type="ORF">Tci_020631</name>
</gene>
<organism evidence="1">
    <name type="scientific">Tanacetum cinerariifolium</name>
    <name type="common">Dalmatian daisy</name>
    <name type="synonym">Chrysanthemum cinerariifolium</name>
    <dbReference type="NCBI Taxonomy" id="118510"/>
    <lineage>
        <taxon>Eukaryota</taxon>
        <taxon>Viridiplantae</taxon>
        <taxon>Streptophyta</taxon>
        <taxon>Embryophyta</taxon>
        <taxon>Tracheophyta</taxon>
        <taxon>Spermatophyta</taxon>
        <taxon>Magnoliopsida</taxon>
        <taxon>eudicotyledons</taxon>
        <taxon>Gunneridae</taxon>
        <taxon>Pentapetalae</taxon>
        <taxon>asterids</taxon>
        <taxon>campanulids</taxon>
        <taxon>Asterales</taxon>
        <taxon>Asteraceae</taxon>
        <taxon>Asteroideae</taxon>
        <taxon>Anthemideae</taxon>
        <taxon>Anthemidinae</taxon>
        <taxon>Tanacetum</taxon>
    </lineage>
</organism>
<reference evidence="1" key="1">
    <citation type="journal article" date="2019" name="Sci. Rep.">
        <title>Draft genome of Tanacetum cinerariifolium, the natural source of mosquito coil.</title>
        <authorList>
            <person name="Yamashiro T."/>
            <person name="Shiraishi A."/>
            <person name="Satake H."/>
            <person name="Nakayama K."/>
        </authorList>
    </citation>
    <scope>NUCLEOTIDE SEQUENCE</scope>
</reference>
<evidence type="ECO:0000313" key="1">
    <source>
        <dbReference type="EMBL" id="GEU48653.1"/>
    </source>
</evidence>